<dbReference type="GO" id="GO:0005524">
    <property type="term" value="F:ATP binding"/>
    <property type="evidence" value="ECO:0007669"/>
    <property type="project" value="UniProtKB-KW"/>
</dbReference>
<evidence type="ECO:0000259" key="5">
    <source>
        <dbReference type="Pfam" id="PF02223"/>
    </source>
</evidence>
<evidence type="ECO:0000313" key="6">
    <source>
        <dbReference type="EMBL" id="GIJ62942.1"/>
    </source>
</evidence>
<dbReference type="RefSeq" id="WP_204008888.1">
    <property type="nucleotide sequence ID" value="NZ_BOPG01000084.1"/>
</dbReference>
<dbReference type="Pfam" id="PF02223">
    <property type="entry name" value="Thymidylate_kin"/>
    <property type="match status" value="1"/>
</dbReference>
<evidence type="ECO:0000313" key="7">
    <source>
        <dbReference type="Proteomes" id="UP000612585"/>
    </source>
</evidence>
<comment type="caution">
    <text evidence="6">The sequence shown here is derived from an EMBL/GenBank/DDBJ whole genome shotgun (WGS) entry which is preliminary data.</text>
</comment>
<dbReference type="PANTHER" id="PTHR10344">
    <property type="entry name" value="THYMIDYLATE KINASE"/>
    <property type="match status" value="1"/>
</dbReference>
<comment type="similarity">
    <text evidence="1">Belongs to the thymidylate kinase family.</text>
</comment>
<dbReference type="AlphaFoldDB" id="A0A8J3ZF45"/>
<evidence type="ECO:0000256" key="2">
    <source>
        <dbReference type="ARBA" id="ARBA00017144"/>
    </source>
</evidence>
<keyword evidence="3" id="KW-0547">Nucleotide-binding</keyword>
<dbReference type="InterPro" id="IPR039430">
    <property type="entry name" value="Thymidylate_kin-like_dom"/>
</dbReference>
<evidence type="ECO:0000256" key="1">
    <source>
        <dbReference type="ARBA" id="ARBA00009776"/>
    </source>
</evidence>
<gene>
    <name evidence="6" type="ORF">Vau01_104580</name>
</gene>
<dbReference type="GO" id="GO:0004798">
    <property type="term" value="F:dTMP kinase activity"/>
    <property type="evidence" value="ECO:0007669"/>
    <property type="project" value="TreeGrafter"/>
</dbReference>
<reference evidence="6" key="1">
    <citation type="submission" date="2021-01" db="EMBL/GenBank/DDBJ databases">
        <title>Whole genome shotgun sequence of Virgisporangium aurantiacum NBRC 16421.</title>
        <authorList>
            <person name="Komaki H."/>
            <person name="Tamura T."/>
        </authorList>
    </citation>
    <scope>NUCLEOTIDE SEQUENCE</scope>
    <source>
        <strain evidence="6">NBRC 16421</strain>
    </source>
</reference>
<evidence type="ECO:0000256" key="3">
    <source>
        <dbReference type="ARBA" id="ARBA00022741"/>
    </source>
</evidence>
<dbReference type="SUPFAM" id="SSF52540">
    <property type="entry name" value="P-loop containing nucleoside triphosphate hydrolases"/>
    <property type="match status" value="1"/>
</dbReference>
<dbReference type="EMBL" id="BOPG01000084">
    <property type="protein sequence ID" value="GIJ62942.1"/>
    <property type="molecule type" value="Genomic_DNA"/>
</dbReference>
<dbReference type="PANTHER" id="PTHR10344:SF4">
    <property type="entry name" value="UMP-CMP KINASE 2, MITOCHONDRIAL"/>
    <property type="match status" value="1"/>
</dbReference>
<dbReference type="GO" id="GO:0005737">
    <property type="term" value="C:cytoplasm"/>
    <property type="evidence" value="ECO:0007669"/>
    <property type="project" value="TreeGrafter"/>
</dbReference>
<evidence type="ECO:0000256" key="4">
    <source>
        <dbReference type="ARBA" id="ARBA00022840"/>
    </source>
</evidence>
<organism evidence="6 7">
    <name type="scientific">Virgisporangium aurantiacum</name>
    <dbReference type="NCBI Taxonomy" id="175570"/>
    <lineage>
        <taxon>Bacteria</taxon>
        <taxon>Bacillati</taxon>
        <taxon>Actinomycetota</taxon>
        <taxon>Actinomycetes</taxon>
        <taxon>Micromonosporales</taxon>
        <taxon>Micromonosporaceae</taxon>
        <taxon>Virgisporangium</taxon>
    </lineage>
</organism>
<proteinExistence type="inferred from homology"/>
<dbReference type="GO" id="GO:0006233">
    <property type="term" value="P:dTDP biosynthetic process"/>
    <property type="evidence" value="ECO:0007669"/>
    <property type="project" value="TreeGrafter"/>
</dbReference>
<protein>
    <recommendedName>
        <fullName evidence="2">Thymidylate kinase</fullName>
    </recommendedName>
</protein>
<dbReference type="GO" id="GO:0006235">
    <property type="term" value="P:dTTP biosynthetic process"/>
    <property type="evidence" value="ECO:0007669"/>
    <property type="project" value="TreeGrafter"/>
</dbReference>
<keyword evidence="4" id="KW-0067">ATP-binding</keyword>
<dbReference type="GO" id="GO:0006227">
    <property type="term" value="P:dUDP biosynthetic process"/>
    <property type="evidence" value="ECO:0007669"/>
    <property type="project" value="TreeGrafter"/>
</dbReference>
<keyword evidence="7" id="KW-1185">Reference proteome</keyword>
<dbReference type="Gene3D" id="3.40.50.300">
    <property type="entry name" value="P-loop containing nucleotide triphosphate hydrolases"/>
    <property type="match status" value="1"/>
</dbReference>
<name>A0A8J3ZF45_9ACTN</name>
<feature type="domain" description="Thymidylate kinase-like" evidence="5">
    <location>
        <begin position="18"/>
        <end position="204"/>
    </location>
</feature>
<sequence>MTTKGSPGRLHAVVAIIGVDGAGKTTQAHLLAEWLTAAGHTADYWQNAGGRRWFGRLAQFFGRPDAQALLGVGGMLFVESVLRWMAIARALIRSRVRRHIAVMDRYSWCQYASIRAHADLTAPTNPGRRERRARRLYGLFREPDLTVFLAVTPGRAWTRVETRGYDHEDLGYLAAADAAYRSLPEAERFVVIDADRDAASVQRDLRLAVAARLGLPGADVGPLVAP</sequence>
<dbReference type="InterPro" id="IPR027417">
    <property type="entry name" value="P-loop_NTPase"/>
</dbReference>
<dbReference type="Proteomes" id="UP000612585">
    <property type="component" value="Unassembled WGS sequence"/>
</dbReference>
<accession>A0A8J3ZF45</accession>